<dbReference type="InterPro" id="IPR045851">
    <property type="entry name" value="AMP-bd_C_sf"/>
</dbReference>
<dbReference type="Proteomes" id="UP000246145">
    <property type="component" value="Unassembled WGS sequence"/>
</dbReference>
<dbReference type="Gene3D" id="3.30.300.30">
    <property type="match status" value="1"/>
</dbReference>
<comment type="caution">
    <text evidence="5">The sequence shown here is derived from an EMBL/GenBank/DDBJ whole genome shotgun (WGS) entry which is preliminary data.</text>
</comment>
<organism evidence="5 6">
    <name type="scientific">Pusillimonas noertemannii</name>
    <dbReference type="NCBI Taxonomy" id="305977"/>
    <lineage>
        <taxon>Bacteria</taxon>
        <taxon>Pseudomonadati</taxon>
        <taxon>Pseudomonadota</taxon>
        <taxon>Betaproteobacteria</taxon>
        <taxon>Burkholderiales</taxon>
        <taxon>Alcaligenaceae</taxon>
        <taxon>Pusillimonas</taxon>
    </lineage>
</organism>
<evidence type="ECO:0000259" key="3">
    <source>
        <dbReference type="Pfam" id="PF00501"/>
    </source>
</evidence>
<comment type="similarity">
    <text evidence="1">Belongs to the ATP-dependent AMP-binding enzyme family.</text>
</comment>
<feature type="domain" description="AMP-dependent synthetase/ligase" evidence="3">
    <location>
        <begin position="20"/>
        <end position="378"/>
    </location>
</feature>
<dbReference type="InterPro" id="IPR042099">
    <property type="entry name" value="ANL_N_sf"/>
</dbReference>
<sequence>MNDAAQLVHEEALNALSLIDRHIQQQPDHTAVLFEDQAISYGQLGQGANAMALALRQKGVGPGSRVCIIARNHPDYYAAYLGVLRAGGTLFPINADLSRNEVAYIVQKSEPVLVMHDADCQQTVLDTWSQNGFAVPHYALSDLLELGAGLLSQHAPGTDEWPQREPDSVAVVIHTSGTTALPKGVVATDHMEIASAQALIKAWRLAPQDVSVCALPLSYTFGLFTASFVALCAGATVLLFNKFNPVRVLEGIERHGASYMVGVPAMYAMMLEHVEQTGRAYQLARVRFMASSGAPIASITKKEFHRRMGVPLLEYYALSECTPIFSFDFSDPMPPIGSSGKLVAGAEVKILDDQGQAVAAGETGRLFLRSERLMPGYYLDPERNAAAFVDGWFNTGDLAYCDSEGYFNVVGRERDQVISGGHKISSAEVEDQILLHEAVAQAAVVGSPDKILGEVIKAVLVLKDGCSADTAGIIAHCEQRLAKHKVPRIVEFRASLPTSPAGKVLKRQLV</sequence>
<dbReference type="STRING" id="1231391.GCA_000308195_02443"/>
<accession>A0A2U1CQS6</accession>
<dbReference type="InterPro" id="IPR025110">
    <property type="entry name" value="AMP-bd_C"/>
</dbReference>
<dbReference type="GO" id="GO:0031956">
    <property type="term" value="F:medium-chain fatty acid-CoA ligase activity"/>
    <property type="evidence" value="ECO:0007669"/>
    <property type="project" value="TreeGrafter"/>
</dbReference>
<dbReference type="Gene3D" id="3.40.50.12780">
    <property type="entry name" value="N-terminal domain of ligase-like"/>
    <property type="match status" value="1"/>
</dbReference>
<protein>
    <submittedName>
        <fullName evidence="5">Long-chain acyl-CoA synthetase</fullName>
    </submittedName>
</protein>
<evidence type="ECO:0000256" key="1">
    <source>
        <dbReference type="ARBA" id="ARBA00006432"/>
    </source>
</evidence>
<dbReference type="PANTHER" id="PTHR43201">
    <property type="entry name" value="ACYL-COA SYNTHETASE"/>
    <property type="match status" value="1"/>
</dbReference>
<proteinExistence type="inferred from homology"/>
<dbReference type="PANTHER" id="PTHR43201:SF5">
    <property type="entry name" value="MEDIUM-CHAIN ACYL-COA LIGASE ACSF2, MITOCHONDRIAL"/>
    <property type="match status" value="1"/>
</dbReference>
<feature type="domain" description="AMP-binding enzyme C-terminal" evidence="4">
    <location>
        <begin position="428"/>
        <end position="503"/>
    </location>
</feature>
<reference evidence="5 6" key="1">
    <citation type="submission" date="2018-04" db="EMBL/GenBank/DDBJ databases">
        <title>Genomic Encyclopedia of Type Strains, Phase IV (KMG-IV): sequencing the most valuable type-strain genomes for metagenomic binning, comparative biology and taxonomic classification.</title>
        <authorList>
            <person name="Goeker M."/>
        </authorList>
    </citation>
    <scope>NUCLEOTIDE SEQUENCE [LARGE SCALE GENOMIC DNA]</scope>
    <source>
        <strain evidence="5 6">DSM 10065</strain>
    </source>
</reference>
<evidence type="ECO:0000259" key="4">
    <source>
        <dbReference type="Pfam" id="PF13193"/>
    </source>
</evidence>
<name>A0A2U1CQS6_9BURK</name>
<evidence type="ECO:0000256" key="2">
    <source>
        <dbReference type="ARBA" id="ARBA00022598"/>
    </source>
</evidence>
<evidence type="ECO:0000313" key="6">
    <source>
        <dbReference type="Proteomes" id="UP000246145"/>
    </source>
</evidence>
<keyword evidence="2" id="KW-0436">Ligase</keyword>
<dbReference type="OrthoDB" id="9766486at2"/>
<dbReference type="RefSeq" id="WP_116517436.1">
    <property type="nucleotide sequence ID" value="NZ_JACCEX010000001.1"/>
</dbReference>
<dbReference type="SUPFAM" id="SSF56801">
    <property type="entry name" value="Acetyl-CoA synthetase-like"/>
    <property type="match status" value="1"/>
</dbReference>
<dbReference type="InterPro" id="IPR000873">
    <property type="entry name" value="AMP-dep_synth/lig_dom"/>
</dbReference>
<dbReference type="AlphaFoldDB" id="A0A2U1CQS6"/>
<dbReference type="Pfam" id="PF13193">
    <property type="entry name" value="AMP-binding_C"/>
    <property type="match status" value="1"/>
</dbReference>
<keyword evidence="6" id="KW-1185">Reference proteome</keyword>
<dbReference type="EMBL" id="QEKO01000001">
    <property type="protein sequence ID" value="PVY68243.1"/>
    <property type="molecule type" value="Genomic_DNA"/>
</dbReference>
<dbReference type="GO" id="GO:0006631">
    <property type="term" value="P:fatty acid metabolic process"/>
    <property type="evidence" value="ECO:0007669"/>
    <property type="project" value="TreeGrafter"/>
</dbReference>
<dbReference type="Pfam" id="PF00501">
    <property type="entry name" value="AMP-binding"/>
    <property type="match status" value="1"/>
</dbReference>
<evidence type="ECO:0000313" key="5">
    <source>
        <dbReference type="EMBL" id="PVY68243.1"/>
    </source>
</evidence>
<gene>
    <name evidence="5" type="ORF">C7440_0634</name>
</gene>